<evidence type="ECO:0008006" key="4">
    <source>
        <dbReference type="Google" id="ProtNLM"/>
    </source>
</evidence>
<reference evidence="2" key="1">
    <citation type="submission" date="2022-08" db="EMBL/GenBank/DDBJ databases">
        <authorList>
            <consortium name="DOE Joint Genome Institute"/>
            <person name="Min B."/>
            <person name="Sierra-Patev S."/>
            <person name="Naranjo-Ortiz M."/>
            <person name="Looney B."/>
            <person name="Konkel Z."/>
            <person name="Slot J.C."/>
            <person name="Sakamoto Y."/>
            <person name="Steenwyk J.L."/>
            <person name="Rokas A."/>
            <person name="Carro J."/>
            <person name="Camarero S."/>
            <person name="Ferreira P."/>
            <person name="Molpeceres G."/>
            <person name="Ruiz-duenas F.J."/>
            <person name="Serrano A."/>
            <person name="Henrissat B."/>
            <person name="Drula E."/>
            <person name="Hughes K.W."/>
            <person name="Mata J.L."/>
            <person name="Ishikawa N.K."/>
            <person name="Vargas-Isla R."/>
            <person name="Ushijima S."/>
            <person name="Smith C.A."/>
            <person name="Ahrendt S."/>
            <person name="Andreopoulos W."/>
            <person name="He G."/>
            <person name="LaButti K."/>
            <person name="Lipzen A."/>
            <person name="Ng V."/>
            <person name="Riley R."/>
            <person name="Sandor L."/>
            <person name="Barry K."/>
            <person name="Martinez A.T."/>
            <person name="Xiao Y."/>
            <person name="Gibbons J.G."/>
            <person name="Terashima K."/>
            <person name="Hibbett D.S."/>
            <person name="Grigoriev I.V."/>
        </authorList>
    </citation>
    <scope>NUCLEOTIDE SEQUENCE</scope>
    <source>
        <strain evidence="2">ET3784</strain>
    </source>
</reference>
<reference evidence="2" key="2">
    <citation type="journal article" date="2023" name="Proc. Natl. Acad. Sci. U.S.A.">
        <title>A global phylogenomic analysis of the shiitake genus Lentinula.</title>
        <authorList>
            <person name="Sierra-Patev S."/>
            <person name="Min B."/>
            <person name="Naranjo-Ortiz M."/>
            <person name="Looney B."/>
            <person name="Konkel Z."/>
            <person name="Slot J.C."/>
            <person name="Sakamoto Y."/>
            <person name="Steenwyk J.L."/>
            <person name="Rokas A."/>
            <person name="Carro J."/>
            <person name="Camarero S."/>
            <person name="Ferreira P."/>
            <person name="Molpeceres G."/>
            <person name="Ruiz-Duenas F.J."/>
            <person name="Serrano A."/>
            <person name="Henrissat B."/>
            <person name="Drula E."/>
            <person name="Hughes K.W."/>
            <person name="Mata J.L."/>
            <person name="Ishikawa N.K."/>
            <person name="Vargas-Isla R."/>
            <person name="Ushijima S."/>
            <person name="Smith C.A."/>
            <person name="Donoghue J."/>
            <person name="Ahrendt S."/>
            <person name="Andreopoulos W."/>
            <person name="He G."/>
            <person name="LaButti K."/>
            <person name="Lipzen A."/>
            <person name="Ng V."/>
            <person name="Riley R."/>
            <person name="Sandor L."/>
            <person name="Barry K."/>
            <person name="Martinez A.T."/>
            <person name="Xiao Y."/>
            <person name="Gibbons J.G."/>
            <person name="Terashima K."/>
            <person name="Grigoriev I.V."/>
            <person name="Hibbett D."/>
        </authorList>
    </citation>
    <scope>NUCLEOTIDE SEQUENCE</scope>
    <source>
        <strain evidence="2">ET3784</strain>
    </source>
</reference>
<name>A0AA38J7J3_9AGAR</name>
<feature type="chain" id="PRO_5041345909" description="Secreted protein" evidence="1">
    <location>
        <begin position="20"/>
        <end position="84"/>
    </location>
</feature>
<gene>
    <name evidence="2" type="ORF">DFJ43DRAFT_1081666</name>
</gene>
<comment type="caution">
    <text evidence="2">The sequence shown here is derived from an EMBL/GenBank/DDBJ whole genome shotgun (WGS) entry which is preliminary data.</text>
</comment>
<protein>
    <recommendedName>
        <fullName evidence="4">Secreted protein</fullName>
    </recommendedName>
</protein>
<evidence type="ECO:0000313" key="3">
    <source>
        <dbReference type="Proteomes" id="UP001176059"/>
    </source>
</evidence>
<proteinExistence type="predicted"/>
<evidence type="ECO:0000256" key="1">
    <source>
        <dbReference type="SAM" id="SignalP"/>
    </source>
</evidence>
<organism evidence="2 3">
    <name type="scientific">Lentinula guzmanii</name>
    <dbReference type="NCBI Taxonomy" id="2804957"/>
    <lineage>
        <taxon>Eukaryota</taxon>
        <taxon>Fungi</taxon>
        <taxon>Dikarya</taxon>
        <taxon>Basidiomycota</taxon>
        <taxon>Agaricomycotina</taxon>
        <taxon>Agaricomycetes</taxon>
        <taxon>Agaricomycetidae</taxon>
        <taxon>Agaricales</taxon>
        <taxon>Marasmiineae</taxon>
        <taxon>Omphalotaceae</taxon>
        <taxon>Lentinula</taxon>
    </lineage>
</organism>
<evidence type="ECO:0000313" key="2">
    <source>
        <dbReference type="EMBL" id="KAJ3730852.1"/>
    </source>
</evidence>
<keyword evidence="1" id="KW-0732">Signal</keyword>
<sequence>MQLFCYVTLLILCRAPASPRGNEIGRSDYPYAVPRLWLDRQGRTSSSIADSSRPSQVQIIGAIPWFESVCKENIRKRWLIHCWR</sequence>
<feature type="signal peptide" evidence="1">
    <location>
        <begin position="1"/>
        <end position="19"/>
    </location>
</feature>
<dbReference type="AlphaFoldDB" id="A0AA38J7J3"/>
<dbReference type="EMBL" id="JANVFO010000034">
    <property type="protein sequence ID" value="KAJ3730852.1"/>
    <property type="molecule type" value="Genomic_DNA"/>
</dbReference>
<dbReference type="Proteomes" id="UP001176059">
    <property type="component" value="Unassembled WGS sequence"/>
</dbReference>
<accession>A0AA38J7J3</accession>
<keyword evidence="3" id="KW-1185">Reference proteome</keyword>